<evidence type="ECO:0000313" key="3">
    <source>
        <dbReference type="Proteomes" id="UP001236652"/>
    </source>
</evidence>
<keyword evidence="1" id="KW-0812">Transmembrane</keyword>
<proteinExistence type="predicted"/>
<keyword evidence="1" id="KW-0472">Membrane</keyword>
<keyword evidence="1" id="KW-1133">Transmembrane helix</keyword>
<feature type="transmembrane region" description="Helical" evidence="1">
    <location>
        <begin position="110"/>
        <end position="129"/>
    </location>
</feature>
<sequence length="137" mass="15015">MNTKHVRNLILTIVLAGIGIGTFITGIVNDDLPFGVAGLGFALAGLSIEMYIRSRKDTTTASGEKRSEIEKNDERNILINAKSGEAVNWIMDGMIAVAFVLSVSLDASTIGQTLLFSLLMVRIIIRPIVKRFYELKM</sequence>
<name>A0ABY8V0K0_9BACI</name>
<reference evidence="2 3" key="1">
    <citation type="submission" date="2023-05" db="EMBL/GenBank/DDBJ databases">
        <title>Comparative genomics reveals the evidence of polycyclic aromatic hydrocarbons degradation in moderately halophilic genus Pontibacillus.</title>
        <authorList>
            <person name="Yang H."/>
            <person name="Qian Z."/>
        </authorList>
    </citation>
    <scope>NUCLEOTIDE SEQUENCE [LARGE SCALE GENOMIC DNA]</scope>
    <source>
        <strain evidence="3">HN14</strain>
    </source>
</reference>
<feature type="transmembrane region" description="Helical" evidence="1">
    <location>
        <begin position="86"/>
        <end position="104"/>
    </location>
</feature>
<organism evidence="2 3">
    <name type="scientific">Pontibacillus chungwhensis</name>
    <dbReference type="NCBI Taxonomy" id="265426"/>
    <lineage>
        <taxon>Bacteria</taxon>
        <taxon>Bacillati</taxon>
        <taxon>Bacillota</taxon>
        <taxon>Bacilli</taxon>
        <taxon>Bacillales</taxon>
        <taxon>Bacillaceae</taxon>
        <taxon>Pontibacillus</taxon>
    </lineage>
</organism>
<dbReference type="RefSeq" id="WP_231415733.1">
    <property type="nucleotide sequence ID" value="NZ_CP126446.1"/>
</dbReference>
<accession>A0ABY8V0K0</accession>
<feature type="transmembrane region" description="Helical" evidence="1">
    <location>
        <begin position="34"/>
        <end position="52"/>
    </location>
</feature>
<dbReference type="EMBL" id="CP126446">
    <property type="protein sequence ID" value="WIF99467.1"/>
    <property type="molecule type" value="Genomic_DNA"/>
</dbReference>
<keyword evidence="3" id="KW-1185">Reference proteome</keyword>
<feature type="transmembrane region" description="Helical" evidence="1">
    <location>
        <begin position="9"/>
        <end position="28"/>
    </location>
</feature>
<gene>
    <name evidence="2" type="ORF">QNI29_07360</name>
</gene>
<evidence type="ECO:0000313" key="2">
    <source>
        <dbReference type="EMBL" id="WIF99467.1"/>
    </source>
</evidence>
<evidence type="ECO:0000256" key="1">
    <source>
        <dbReference type="SAM" id="Phobius"/>
    </source>
</evidence>
<protein>
    <submittedName>
        <fullName evidence="2">Uncharacterized protein</fullName>
    </submittedName>
</protein>
<dbReference type="Proteomes" id="UP001236652">
    <property type="component" value="Chromosome"/>
</dbReference>